<dbReference type="AlphaFoldDB" id="A0A2G9GV68"/>
<reference evidence="2" key="1">
    <citation type="journal article" date="2018" name="Gigascience">
        <title>Genome assembly of the Pink Ipe (Handroanthus impetiginosus, Bignoniaceae), a highly valued, ecologically keystone Neotropical timber forest tree.</title>
        <authorList>
            <person name="Silva-Junior O.B."/>
            <person name="Grattapaglia D."/>
            <person name="Novaes E."/>
            <person name="Collevatti R.G."/>
        </authorList>
    </citation>
    <scope>NUCLEOTIDE SEQUENCE [LARGE SCALE GENOMIC DNA]</scope>
    <source>
        <strain evidence="2">cv. UFG-1</strain>
    </source>
</reference>
<dbReference type="OrthoDB" id="912775at2759"/>
<evidence type="ECO:0000313" key="1">
    <source>
        <dbReference type="EMBL" id="PIN09177.1"/>
    </source>
</evidence>
<comment type="caution">
    <text evidence="1">The sequence shown here is derived from an EMBL/GenBank/DDBJ whole genome shotgun (WGS) entry which is preliminary data.</text>
</comment>
<keyword evidence="2" id="KW-1185">Reference proteome</keyword>
<dbReference type="EMBL" id="NKXS01003591">
    <property type="protein sequence ID" value="PIN09177.1"/>
    <property type="molecule type" value="Genomic_DNA"/>
</dbReference>
<gene>
    <name evidence="1" type="ORF">CDL12_18245</name>
</gene>
<sequence length="83" mass="9183">MSYLSKTRVTDCYCGKIVILKTSWTNDNPGQRFRVCPNIGGGRAIIAGLLRKQKACDEKIASLKKRLRVMAAVIVLLGLSLLF</sequence>
<proteinExistence type="predicted"/>
<organism evidence="1 2">
    <name type="scientific">Handroanthus impetiginosus</name>
    <dbReference type="NCBI Taxonomy" id="429701"/>
    <lineage>
        <taxon>Eukaryota</taxon>
        <taxon>Viridiplantae</taxon>
        <taxon>Streptophyta</taxon>
        <taxon>Embryophyta</taxon>
        <taxon>Tracheophyta</taxon>
        <taxon>Spermatophyta</taxon>
        <taxon>Magnoliopsida</taxon>
        <taxon>eudicotyledons</taxon>
        <taxon>Gunneridae</taxon>
        <taxon>Pentapetalae</taxon>
        <taxon>asterids</taxon>
        <taxon>lamiids</taxon>
        <taxon>Lamiales</taxon>
        <taxon>Bignoniaceae</taxon>
        <taxon>Crescentiina</taxon>
        <taxon>Tabebuia alliance</taxon>
        <taxon>Handroanthus</taxon>
    </lineage>
</organism>
<dbReference type="Proteomes" id="UP000231279">
    <property type="component" value="Unassembled WGS sequence"/>
</dbReference>
<evidence type="ECO:0008006" key="3">
    <source>
        <dbReference type="Google" id="ProtNLM"/>
    </source>
</evidence>
<accession>A0A2G9GV68</accession>
<name>A0A2G9GV68_9LAMI</name>
<evidence type="ECO:0000313" key="2">
    <source>
        <dbReference type="Proteomes" id="UP000231279"/>
    </source>
</evidence>
<protein>
    <recommendedName>
        <fullName evidence="3">Zinc finger GRF-type domain-containing protein</fullName>
    </recommendedName>
</protein>